<dbReference type="RefSeq" id="WP_090592531.1">
    <property type="nucleotide sequence ID" value="NZ_LT629688.1"/>
</dbReference>
<feature type="domain" description="Luciferase-like" evidence="2">
    <location>
        <begin position="18"/>
        <end position="115"/>
    </location>
</feature>
<dbReference type="Gene3D" id="3.20.20.30">
    <property type="entry name" value="Luciferase-like domain"/>
    <property type="match status" value="2"/>
</dbReference>
<sequence>MSIEAGTYGVWQGTAGWTEELAVAAEQAGYGTLWVGGSPDGDLRLAETLLAATDRVLVGTSIVNVWKDDARTVAASYHRLEERFPGRFLLGLGIGHPEATGEYASPYQSLVDYLDELDAAGVPQQGRALAALGPRVLRLAGARSAGAIPYLTTPEHTARARVELGAGVFLAPEHKIALNPDPAVARDLARTTVGFYLGLTNYTRNLRTLGFTDADLADGGSERLLDELVYRGPLESVAARLQQHLAAGADHVVVNPLLGPDDDGPQQVRALATALGL</sequence>
<gene>
    <name evidence="3" type="ORF">SAMN04489747_1803</name>
</gene>
<dbReference type="GO" id="GO:0016705">
    <property type="term" value="F:oxidoreductase activity, acting on paired donors, with incorporation or reduction of molecular oxygen"/>
    <property type="evidence" value="ECO:0007669"/>
    <property type="project" value="InterPro"/>
</dbReference>
<accession>A0A1G6XVL2</accession>
<evidence type="ECO:0000313" key="3">
    <source>
        <dbReference type="EMBL" id="SDD81455.1"/>
    </source>
</evidence>
<dbReference type="EMBL" id="LT629688">
    <property type="protein sequence ID" value="SDD81455.1"/>
    <property type="molecule type" value="Genomic_DNA"/>
</dbReference>
<dbReference type="InterPro" id="IPR036661">
    <property type="entry name" value="Luciferase-like_sf"/>
</dbReference>
<dbReference type="STRING" id="675864.SAMN04489747_1803"/>
<dbReference type="Pfam" id="PF00296">
    <property type="entry name" value="Bac_luciferase"/>
    <property type="match status" value="1"/>
</dbReference>
<dbReference type="InterPro" id="IPR050564">
    <property type="entry name" value="F420-G6PD/mer"/>
</dbReference>
<dbReference type="NCBIfam" id="TIGR03620">
    <property type="entry name" value="F420_MSMEG_4141"/>
    <property type="match status" value="1"/>
</dbReference>
<dbReference type="SUPFAM" id="SSF51679">
    <property type="entry name" value="Bacterial luciferase-like"/>
    <property type="match status" value="1"/>
</dbReference>
<dbReference type="PANTHER" id="PTHR43244">
    <property type="match status" value="1"/>
</dbReference>
<evidence type="ECO:0000256" key="1">
    <source>
        <dbReference type="ARBA" id="ARBA00023002"/>
    </source>
</evidence>
<dbReference type="OrthoDB" id="4760590at2"/>
<dbReference type="InterPro" id="IPR011251">
    <property type="entry name" value="Luciferase-like_dom"/>
</dbReference>
<dbReference type="InterPro" id="IPR019922">
    <property type="entry name" value="Lucif-like_OxRdatse_MSMEG_4141"/>
</dbReference>
<evidence type="ECO:0000313" key="4">
    <source>
        <dbReference type="Proteomes" id="UP000198546"/>
    </source>
</evidence>
<keyword evidence="4" id="KW-1185">Reference proteome</keyword>
<protein>
    <submittedName>
        <fullName evidence="3">Probable F420-dependent oxidoreductase, MSMEG_4141 family</fullName>
    </submittedName>
</protein>
<proteinExistence type="predicted"/>
<reference evidence="3 4" key="1">
    <citation type="submission" date="2016-10" db="EMBL/GenBank/DDBJ databases">
        <authorList>
            <person name="de Groot N.N."/>
        </authorList>
    </citation>
    <scope>NUCLEOTIDE SEQUENCE [LARGE SCALE GENOMIC DNA]</scope>
    <source>
        <strain evidence="3 4">MON 2.2</strain>
    </source>
</reference>
<evidence type="ECO:0000259" key="2">
    <source>
        <dbReference type="Pfam" id="PF00296"/>
    </source>
</evidence>
<dbReference type="PANTHER" id="PTHR43244:SF1">
    <property type="entry name" value="5,10-METHYLENETETRAHYDROMETHANOPTERIN REDUCTASE"/>
    <property type="match status" value="1"/>
</dbReference>
<name>A0A1G6XVL2_9ACTN</name>
<dbReference type="AlphaFoldDB" id="A0A1G6XVL2"/>
<dbReference type="Proteomes" id="UP000198546">
    <property type="component" value="Chromosome i"/>
</dbReference>
<keyword evidence="1" id="KW-0560">Oxidoreductase</keyword>
<organism evidence="3 4">
    <name type="scientific">Auraticoccus monumenti</name>
    <dbReference type="NCBI Taxonomy" id="675864"/>
    <lineage>
        <taxon>Bacteria</taxon>
        <taxon>Bacillati</taxon>
        <taxon>Actinomycetota</taxon>
        <taxon>Actinomycetes</taxon>
        <taxon>Propionibacteriales</taxon>
        <taxon>Propionibacteriaceae</taxon>
        <taxon>Auraticoccus</taxon>
    </lineage>
</organism>